<dbReference type="SUPFAM" id="SSF47240">
    <property type="entry name" value="Ferritin-like"/>
    <property type="match status" value="1"/>
</dbReference>
<evidence type="ECO:0000313" key="4">
    <source>
        <dbReference type="Proteomes" id="UP000239874"/>
    </source>
</evidence>
<dbReference type="InterPro" id="IPR012347">
    <property type="entry name" value="Ferritin-like"/>
</dbReference>
<dbReference type="InterPro" id="IPR029447">
    <property type="entry name" value="DUF4439"/>
</dbReference>
<dbReference type="AlphaFoldDB" id="A0A2S6ARN9"/>
<dbReference type="Proteomes" id="UP000239874">
    <property type="component" value="Unassembled WGS sequence"/>
</dbReference>
<dbReference type="InterPro" id="IPR009078">
    <property type="entry name" value="Ferritin-like_SF"/>
</dbReference>
<gene>
    <name evidence="3" type="ORF">C5E45_11795</name>
</gene>
<feature type="domain" description="DUF4439" evidence="2">
    <location>
        <begin position="205"/>
        <end position="340"/>
    </location>
</feature>
<dbReference type="EMBL" id="PSZC01000007">
    <property type="protein sequence ID" value="PPJ37921.1"/>
    <property type="molecule type" value="Genomic_DNA"/>
</dbReference>
<reference evidence="3 4" key="1">
    <citation type="submission" date="2018-02" db="EMBL/GenBank/DDBJ databases">
        <title>8 Nocardia nova and 1 Nocardia cyriacigeorgica strain used for evolution to TMP-SMX.</title>
        <authorList>
            <person name="Mehta H."/>
            <person name="Weng J."/>
            <person name="Shamoo Y."/>
        </authorList>
    </citation>
    <scope>NUCLEOTIDE SEQUENCE [LARGE SCALE GENOMIC DNA]</scope>
    <source>
        <strain evidence="3 4">MDA3139</strain>
    </source>
</reference>
<sequence>MACRRAGRGGAWRSLARCRRAQPSRCDSGAAGSDRSPTPRPPLAAALGRRWHGRARCRECGRGLFGRQAVGTGCACVAGGIGANRRSVGEGGHRRRTGAHRRADRRGRTAGPACRCAAHRNRPRDRRIRRRHQAEIRDSFRRRTSRPHPAADRRRAAGPADRLPALRGRTGRNPVRIPRRPARLDQRLLRRSGGGGALVSTDQQALLDALNAEYTAVYAYGLIAAYASPERAKVVAEFTAAHRARRDATVDALKAAGASVPAPAAAYTPPFPVDDPIPAAKLAVTVETDTAVAWRAVVEHSTTPDRRHIGIEALTECATRLATWQSILGVNPATTPFPGQP</sequence>
<feature type="compositionally biased region" description="Basic residues" evidence="1">
    <location>
        <begin position="93"/>
        <end position="105"/>
    </location>
</feature>
<name>A0A2S6ARN9_9NOCA</name>
<evidence type="ECO:0000259" key="2">
    <source>
        <dbReference type="Pfam" id="PF14530"/>
    </source>
</evidence>
<protein>
    <recommendedName>
        <fullName evidence="2">DUF4439 domain-containing protein</fullName>
    </recommendedName>
</protein>
<evidence type="ECO:0000313" key="3">
    <source>
        <dbReference type="EMBL" id="PPJ37921.1"/>
    </source>
</evidence>
<feature type="region of interest" description="Disordered" evidence="1">
    <location>
        <begin position="85"/>
        <end position="177"/>
    </location>
</feature>
<dbReference type="CDD" id="cd00657">
    <property type="entry name" value="Ferritin_like"/>
    <property type="match status" value="1"/>
</dbReference>
<comment type="caution">
    <text evidence="3">The sequence shown here is derived from an EMBL/GenBank/DDBJ whole genome shotgun (WGS) entry which is preliminary data.</text>
</comment>
<dbReference type="Gene3D" id="1.20.1260.10">
    <property type="match status" value="1"/>
</dbReference>
<accession>A0A2S6ARN9</accession>
<dbReference type="Pfam" id="PF14530">
    <property type="entry name" value="DUF4439"/>
    <property type="match status" value="1"/>
</dbReference>
<dbReference type="OrthoDB" id="5192349at2"/>
<proteinExistence type="predicted"/>
<feature type="compositionally biased region" description="Basic residues" evidence="1">
    <location>
        <begin position="117"/>
        <end position="132"/>
    </location>
</feature>
<organism evidence="3 4">
    <name type="scientific">Nocardia nova</name>
    <dbReference type="NCBI Taxonomy" id="37330"/>
    <lineage>
        <taxon>Bacteria</taxon>
        <taxon>Bacillati</taxon>
        <taxon>Actinomycetota</taxon>
        <taxon>Actinomycetes</taxon>
        <taxon>Mycobacteriales</taxon>
        <taxon>Nocardiaceae</taxon>
        <taxon>Nocardia</taxon>
    </lineage>
</organism>
<feature type="compositionally biased region" description="Low complexity" evidence="1">
    <location>
        <begin position="157"/>
        <end position="167"/>
    </location>
</feature>
<evidence type="ECO:0000256" key="1">
    <source>
        <dbReference type="SAM" id="MobiDB-lite"/>
    </source>
</evidence>